<keyword evidence="2" id="KW-1185">Reference proteome</keyword>
<dbReference type="Proteomes" id="UP001500842">
    <property type="component" value="Unassembled WGS sequence"/>
</dbReference>
<gene>
    <name evidence="1" type="ORF">GCM10009788_24800</name>
</gene>
<protein>
    <submittedName>
        <fullName evidence="1">Uncharacterized protein</fullName>
    </submittedName>
</protein>
<proteinExistence type="predicted"/>
<organism evidence="1 2">
    <name type="scientific">Nocardioides humi</name>
    <dbReference type="NCBI Taxonomy" id="449461"/>
    <lineage>
        <taxon>Bacteria</taxon>
        <taxon>Bacillati</taxon>
        <taxon>Actinomycetota</taxon>
        <taxon>Actinomycetes</taxon>
        <taxon>Propionibacteriales</taxon>
        <taxon>Nocardioidaceae</taxon>
        <taxon>Nocardioides</taxon>
    </lineage>
</organism>
<dbReference type="RefSeq" id="WP_181410739.1">
    <property type="nucleotide sequence ID" value="NZ_BAAAOR010000021.1"/>
</dbReference>
<evidence type="ECO:0000313" key="1">
    <source>
        <dbReference type="EMBL" id="GAA1520029.1"/>
    </source>
</evidence>
<name>A0ABN2AJU8_9ACTN</name>
<dbReference type="EMBL" id="BAAAOR010000021">
    <property type="protein sequence ID" value="GAA1520029.1"/>
    <property type="molecule type" value="Genomic_DNA"/>
</dbReference>
<evidence type="ECO:0000313" key="2">
    <source>
        <dbReference type="Proteomes" id="UP001500842"/>
    </source>
</evidence>
<sequence>MEMLIGAAGAIWVAAAAVVTFGLARAAATQPPFQVEGQRELGLVR</sequence>
<reference evidence="1 2" key="1">
    <citation type="journal article" date="2019" name="Int. J. Syst. Evol. Microbiol.">
        <title>The Global Catalogue of Microorganisms (GCM) 10K type strain sequencing project: providing services to taxonomists for standard genome sequencing and annotation.</title>
        <authorList>
            <consortium name="The Broad Institute Genomics Platform"/>
            <consortium name="The Broad Institute Genome Sequencing Center for Infectious Disease"/>
            <person name="Wu L."/>
            <person name="Ma J."/>
        </authorList>
    </citation>
    <scope>NUCLEOTIDE SEQUENCE [LARGE SCALE GENOMIC DNA]</scope>
    <source>
        <strain evidence="1 2">JCM 14942</strain>
    </source>
</reference>
<accession>A0ABN2AJU8</accession>
<comment type="caution">
    <text evidence="1">The sequence shown here is derived from an EMBL/GenBank/DDBJ whole genome shotgun (WGS) entry which is preliminary data.</text>
</comment>